<feature type="transmembrane region" description="Helical" evidence="1">
    <location>
        <begin position="46"/>
        <end position="69"/>
    </location>
</feature>
<protein>
    <submittedName>
        <fullName evidence="2">Uncharacterized protein</fullName>
    </submittedName>
</protein>
<dbReference type="GeneID" id="9048104"/>
<keyword evidence="1" id="KW-1133">Transmembrane helix</keyword>
<dbReference type="Proteomes" id="UP000007800">
    <property type="component" value="Unassembled WGS sequence"/>
</dbReference>
<keyword evidence="1" id="KW-0472">Membrane</keyword>
<name>C5LKS0_PERM5</name>
<gene>
    <name evidence="2" type="ORF">Pmar_PMAR016763</name>
</gene>
<organism evidence="3">
    <name type="scientific">Perkinsus marinus (strain ATCC 50983 / TXsc)</name>
    <dbReference type="NCBI Taxonomy" id="423536"/>
    <lineage>
        <taxon>Eukaryota</taxon>
        <taxon>Sar</taxon>
        <taxon>Alveolata</taxon>
        <taxon>Perkinsozoa</taxon>
        <taxon>Perkinsea</taxon>
        <taxon>Perkinsida</taxon>
        <taxon>Perkinsidae</taxon>
        <taxon>Perkinsus</taxon>
    </lineage>
</organism>
<feature type="transmembrane region" description="Helical" evidence="1">
    <location>
        <begin position="76"/>
        <end position="96"/>
    </location>
</feature>
<sequence>MENYNAPLQPANAEEGYPRNSILVYGLNVGGPEIAMLVRKDLLFHYVSSGTFFSVVIGLLVPACGYYGAKNNDRSLIGMFCACGLCGAIWAVFQIMSGVGLVAFLKVVVEYCGPHGETKKFSLSSGLEQNAT</sequence>
<dbReference type="OMA" id="FILKCAS"/>
<evidence type="ECO:0000313" key="2">
    <source>
        <dbReference type="EMBL" id="EER02674.1"/>
    </source>
</evidence>
<proteinExistence type="predicted"/>
<dbReference type="EMBL" id="GG682907">
    <property type="protein sequence ID" value="EER02674.1"/>
    <property type="molecule type" value="Genomic_DNA"/>
</dbReference>
<dbReference type="InParanoid" id="C5LKS0"/>
<reference evidence="2 3" key="1">
    <citation type="submission" date="2008-07" db="EMBL/GenBank/DDBJ databases">
        <authorList>
            <person name="El-Sayed N."/>
            <person name="Caler E."/>
            <person name="Inman J."/>
            <person name="Amedeo P."/>
            <person name="Hass B."/>
            <person name="Wortman J."/>
        </authorList>
    </citation>
    <scope>NUCLEOTIDE SEQUENCE [LARGE SCALE GENOMIC DNA]</scope>
    <source>
        <strain evidence="3">ATCC 50983 / TXsc</strain>
    </source>
</reference>
<evidence type="ECO:0000256" key="1">
    <source>
        <dbReference type="SAM" id="Phobius"/>
    </source>
</evidence>
<accession>C5LKS0</accession>
<dbReference type="AlphaFoldDB" id="C5LKS0"/>
<dbReference type="OrthoDB" id="407497at2759"/>
<evidence type="ECO:0000313" key="3">
    <source>
        <dbReference type="Proteomes" id="UP000007800"/>
    </source>
</evidence>
<keyword evidence="1" id="KW-0812">Transmembrane</keyword>
<dbReference type="RefSeq" id="XP_002769977.1">
    <property type="nucleotide sequence ID" value="XM_002769931.1"/>
</dbReference>
<keyword evidence="3" id="KW-1185">Reference proteome</keyword>